<evidence type="ECO:0000313" key="3">
    <source>
        <dbReference type="Proteomes" id="UP001157006"/>
    </source>
</evidence>
<feature type="region of interest" description="Disordered" evidence="1">
    <location>
        <begin position="49"/>
        <end position="144"/>
    </location>
</feature>
<feature type="compositionally biased region" description="Basic residues" evidence="1">
    <location>
        <begin position="70"/>
        <end position="80"/>
    </location>
</feature>
<accession>A0AAV0YXK3</accession>
<sequence>MKPDERKRRFNDAIVNTLYPPFPQDPEPVTDPIELESYTDVISATLDDCENASISGEEEEHGSDAEKLTRAQRKRIRKKKMKEESILRGKLIGPLMPQSQSTQAWDHDPPPVRSNASKKGDETSRANAKRMKQRRMAKRVVKEKPVASPLDKCSQISSDVVDDMKEARIKCGLDQKLHSANLVNHQYLHMICSVAEDGVLSLGDIAKKLHLWKFRHYA</sequence>
<dbReference type="EMBL" id="OX451736">
    <property type="protein sequence ID" value="CAI8589005.1"/>
    <property type="molecule type" value="Genomic_DNA"/>
</dbReference>
<dbReference type="AlphaFoldDB" id="A0AAV0YXK3"/>
<protein>
    <submittedName>
        <fullName evidence="2">Uncharacterized protein</fullName>
    </submittedName>
</protein>
<gene>
    <name evidence="2" type="ORF">VFH_I374160</name>
</gene>
<dbReference type="Proteomes" id="UP001157006">
    <property type="component" value="Chromosome 1L"/>
</dbReference>
<keyword evidence="3" id="KW-1185">Reference proteome</keyword>
<feature type="compositionally biased region" description="Basic residues" evidence="1">
    <location>
        <begin position="127"/>
        <end position="139"/>
    </location>
</feature>
<reference evidence="2 3" key="1">
    <citation type="submission" date="2023-01" db="EMBL/GenBank/DDBJ databases">
        <authorList>
            <person name="Kreplak J."/>
        </authorList>
    </citation>
    <scope>NUCLEOTIDE SEQUENCE [LARGE SCALE GENOMIC DNA]</scope>
</reference>
<proteinExistence type="predicted"/>
<organism evidence="2 3">
    <name type="scientific">Vicia faba</name>
    <name type="common">Broad bean</name>
    <name type="synonym">Faba vulgaris</name>
    <dbReference type="NCBI Taxonomy" id="3906"/>
    <lineage>
        <taxon>Eukaryota</taxon>
        <taxon>Viridiplantae</taxon>
        <taxon>Streptophyta</taxon>
        <taxon>Embryophyta</taxon>
        <taxon>Tracheophyta</taxon>
        <taxon>Spermatophyta</taxon>
        <taxon>Magnoliopsida</taxon>
        <taxon>eudicotyledons</taxon>
        <taxon>Gunneridae</taxon>
        <taxon>Pentapetalae</taxon>
        <taxon>rosids</taxon>
        <taxon>fabids</taxon>
        <taxon>Fabales</taxon>
        <taxon>Fabaceae</taxon>
        <taxon>Papilionoideae</taxon>
        <taxon>50 kb inversion clade</taxon>
        <taxon>NPAAA clade</taxon>
        <taxon>Hologalegina</taxon>
        <taxon>IRL clade</taxon>
        <taxon>Fabeae</taxon>
        <taxon>Vicia</taxon>
    </lineage>
</organism>
<name>A0AAV0YXK3_VICFA</name>
<evidence type="ECO:0000256" key="1">
    <source>
        <dbReference type="SAM" id="MobiDB-lite"/>
    </source>
</evidence>
<evidence type="ECO:0000313" key="2">
    <source>
        <dbReference type="EMBL" id="CAI8589005.1"/>
    </source>
</evidence>